<evidence type="ECO:0000313" key="2">
    <source>
        <dbReference type="Proteomes" id="UP000323142"/>
    </source>
</evidence>
<dbReference type="CDD" id="cd09117">
    <property type="entry name" value="PLDc_Bfil_DEXD_like"/>
    <property type="match status" value="1"/>
</dbReference>
<keyword evidence="2" id="KW-1185">Reference proteome</keyword>
<gene>
    <name evidence="1" type="ORF">F0L46_18885</name>
</gene>
<proteinExistence type="predicted"/>
<name>A0A5B2VAV9_9HYPH</name>
<dbReference type="AlphaFoldDB" id="A0A5B2VAV9"/>
<organism evidence="1 2">
    <name type="scientific">Salinarimonas soli</name>
    <dbReference type="NCBI Taxonomy" id="1638099"/>
    <lineage>
        <taxon>Bacteria</taxon>
        <taxon>Pseudomonadati</taxon>
        <taxon>Pseudomonadota</taxon>
        <taxon>Alphaproteobacteria</taxon>
        <taxon>Hyphomicrobiales</taxon>
        <taxon>Salinarimonadaceae</taxon>
        <taxon>Salinarimonas</taxon>
    </lineage>
</organism>
<evidence type="ECO:0000313" key="1">
    <source>
        <dbReference type="EMBL" id="KAA2235570.1"/>
    </source>
</evidence>
<dbReference type="EMBL" id="VUOA01000034">
    <property type="protein sequence ID" value="KAA2235570.1"/>
    <property type="molecule type" value="Genomic_DNA"/>
</dbReference>
<sequence length="325" mass="35191">MTIFHSGHELSQEIRRVLGGAHVRCAVAFWGKGTGAFLKSVGADLTDLRIVCNIEMGGTNPDALVELGAPDNSRLRHQQGLHAKVYISDRGLVVGSANVSENGIGLEQDVAGLTEAGVVYGPHEDAWSAAAAWFEQLFERAAQVDADAIATARQRFSRVGPWTKAGPLVPGSLMNMIRMKPELFKNVGFVVASVVSTEARRATALRQAVQANIATKTSLAAIPDDGMFIGWSKADVRRWPATFLEFWIPKSSLRIFPRSVRALDPKNGNVFSVRDARAVRDMLPSGVPSFAEAQRVDRELAQRLREGGGGVFPTAYDLADALEKL</sequence>
<evidence type="ECO:0008006" key="3">
    <source>
        <dbReference type="Google" id="ProtNLM"/>
    </source>
</evidence>
<dbReference type="OrthoDB" id="7605423at2"/>
<accession>A0A5B2VAV9</accession>
<dbReference type="RefSeq" id="WP_149820428.1">
    <property type="nucleotide sequence ID" value="NZ_VUOA01000034.1"/>
</dbReference>
<reference evidence="1 2" key="1">
    <citation type="submission" date="2019-09" db="EMBL/GenBank/DDBJ databases">
        <title>Salinarimonas rosea gen. nov., sp. nov., a new member of the a-2 subgroup of the Proteobacteria.</title>
        <authorList>
            <person name="Liu J."/>
        </authorList>
    </citation>
    <scope>NUCLEOTIDE SEQUENCE [LARGE SCALE GENOMIC DNA]</scope>
    <source>
        <strain evidence="1 2">BN140002</strain>
    </source>
</reference>
<dbReference type="Proteomes" id="UP000323142">
    <property type="component" value="Unassembled WGS sequence"/>
</dbReference>
<comment type="caution">
    <text evidence="1">The sequence shown here is derived from an EMBL/GenBank/DDBJ whole genome shotgun (WGS) entry which is preliminary data.</text>
</comment>
<dbReference type="Gene3D" id="3.30.870.10">
    <property type="entry name" value="Endonuclease Chain A"/>
    <property type="match status" value="1"/>
</dbReference>
<protein>
    <recommendedName>
        <fullName evidence="3">Choline phosphatase</fullName>
    </recommendedName>
</protein>
<reference evidence="1 2" key="2">
    <citation type="submission" date="2019-09" db="EMBL/GenBank/DDBJ databases">
        <authorList>
            <person name="Jin C."/>
        </authorList>
    </citation>
    <scope>NUCLEOTIDE SEQUENCE [LARGE SCALE GENOMIC DNA]</scope>
    <source>
        <strain evidence="1 2">BN140002</strain>
    </source>
</reference>